<name>A0A366HD11_9BACT</name>
<keyword evidence="2" id="KW-1185">Reference proteome</keyword>
<dbReference type="AlphaFoldDB" id="A0A366HD11"/>
<gene>
    <name evidence="1" type="ORF">DES53_10849</name>
</gene>
<organism evidence="1 2">
    <name type="scientific">Roseimicrobium gellanilyticum</name>
    <dbReference type="NCBI Taxonomy" id="748857"/>
    <lineage>
        <taxon>Bacteria</taxon>
        <taxon>Pseudomonadati</taxon>
        <taxon>Verrucomicrobiota</taxon>
        <taxon>Verrucomicrobiia</taxon>
        <taxon>Verrucomicrobiales</taxon>
        <taxon>Verrucomicrobiaceae</taxon>
        <taxon>Roseimicrobium</taxon>
    </lineage>
</organism>
<dbReference type="Proteomes" id="UP000253426">
    <property type="component" value="Unassembled WGS sequence"/>
</dbReference>
<comment type="caution">
    <text evidence="1">The sequence shown here is derived from an EMBL/GenBank/DDBJ whole genome shotgun (WGS) entry which is preliminary data.</text>
</comment>
<evidence type="ECO:0000313" key="2">
    <source>
        <dbReference type="Proteomes" id="UP000253426"/>
    </source>
</evidence>
<protein>
    <submittedName>
        <fullName evidence="1">Uncharacterized protein</fullName>
    </submittedName>
</protein>
<dbReference type="EMBL" id="QNRR01000008">
    <property type="protein sequence ID" value="RBP40343.1"/>
    <property type="molecule type" value="Genomic_DNA"/>
</dbReference>
<dbReference type="RefSeq" id="WP_113960218.1">
    <property type="nucleotide sequence ID" value="NZ_QNRR01000008.1"/>
</dbReference>
<sequence length="88" mass="9370">MTELDSLALKLATVHATDLIQGEALSVDGRPWFDASAAACEGNMRAIEALRFLELAGLLENHPTNPDLVRTTGKPGKPKPLVYDAIAA</sequence>
<proteinExistence type="predicted"/>
<reference evidence="1 2" key="1">
    <citation type="submission" date="2018-06" db="EMBL/GenBank/DDBJ databases">
        <title>Genomic Encyclopedia of Type Strains, Phase IV (KMG-IV): sequencing the most valuable type-strain genomes for metagenomic binning, comparative biology and taxonomic classification.</title>
        <authorList>
            <person name="Goeker M."/>
        </authorList>
    </citation>
    <scope>NUCLEOTIDE SEQUENCE [LARGE SCALE GENOMIC DNA]</scope>
    <source>
        <strain evidence="1 2">DSM 25532</strain>
    </source>
</reference>
<accession>A0A366HD11</accession>
<evidence type="ECO:0000313" key="1">
    <source>
        <dbReference type="EMBL" id="RBP40343.1"/>
    </source>
</evidence>